<dbReference type="SUPFAM" id="SSF47598">
    <property type="entry name" value="Ribbon-helix-helix"/>
    <property type="match status" value="1"/>
</dbReference>
<sequence length="81" mass="9314">MSKRLQVMLEDEEYAEIENLARRQGTTVAQWVRSALRDARAKQHHQIKARKLAAVRQALTYEFPSGDIDEVLGETQRGYLA</sequence>
<evidence type="ECO:0000313" key="2">
    <source>
        <dbReference type="EMBL" id="MEE3851819.1"/>
    </source>
</evidence>
<evidence type="ECO:0000313" key="3">
    <source>
        <dbReference type="Proteomes" id="UP001347146"/>
    </source>
</evidence>
<organism evidence="2 3">
    <name type="scientific">Gordonia sesuvii</name>
    <dbReference type="NCBI Taxonomy" id="3116777"/>
    <lineage>
        <taxon>Bacteria</taxon>
        <taxon>Bacillati</taxon>
        <taxon>Actinomycetota</taxon>
        <taxon>Actinomycetes</taxon>
        <taxon>Mycobacteriales</taxon>
        <taxon>Gordoniaceae</taxon>
        <taxon>Gordonia</taxon>
    </lineage>
</organism>
<feature type="domain" description="Ribbon-helix-helix protein CopG" evidence="1">
    <location>
        <begin position="3"/>
        <end position="42"/>
    </location>
</feature>
<dbReference type="RefSeq" id="WP_330433527.1">
    <property type="nucleotide sequence ID" value="NZ_JAZDUF010000004.1"/>
</dbReference>
<dbReference type="Proteomes" id="UP001347146">
    <property type="component" value="Unassembled WGS sequence"/>
</dbReference>
<evidence type="ECO:0000259" key="1">
    <source>
        <dbReference type="Pfam" id="PF01402"/>
    </source>
</evidence>
<protein>
    <submittedName>
        <fullName evidence="2">Ribbon-helix-helix protein, CopG family</fullName>
    </submittedName>
</protein>
<gene>
    <name evidence="2" type="ORF">VZC37_15860</name>
</gene>
<accession>A0ABU7MFD7</accession>
<dbReference type="EMBL" id="JAZDUF010000004">
    <property type="protein sequence ID" value="MEE3851819.1"/>
    <property type="molecule type" value="Genomic_DNA"/>
</dbReference>
<dbReference type="InterPro" id="IPR010985">
    <property type="entry name" value="Ribbon_hlx_hlx"/>
</dbReference>
<reference evidence="2 3" key="1">
    <citation type="submission" date="2024-01" db="EMBL/GenBank/DDBJ databases">
        <title>Draft genome sequence of Gordonia sp. LSe1-13.</title>
        <authorList>
            <person name="Suphannarot A."/>
            <person name="Mingma R."/>
        </authorList>
    </citation>
    <scope>NUCLEOTIDE SEQUENCE [LARGE SCALE GENOMIC DNA]</scope>
    <source>
        <strain evidence="2 3">LSe1-13</strain>
    </source>
</reference>
<dbReference type="Pfam" id="PF01402">
    <property type="entry name" value="RHH_1"/>
    <property type="match status" value="1"/>
</dbReference>
<name>A0ABU7MFD7_9ACTN</name>
<proteinExistence type="predicted"/>
<dbReference type="InterPro" id="IPR002145">
    <property type="entry name" value="CopG"/>
</dbReference>
<comment type="caution">
    <text evidence="2">The sequence shown here is derived from an EMBL/GenBank/DDBJ whole genome shotgun (WGS) entry which is preliminary data.</text>
</comment>
<keyword evidence="3" id="KW-1185">Reference proteome</keyword>